<protein>
    <recommendedName>
        <fullName evidence="4 14">Undecaprenyl-diphosphatase</fullName>
        <ecNumber evidence="3 14">3.6.1.27</ecNumber>
    </recommendedName>
    <alternativeName>
        <fullName evidence="12 14">Bacitracin resistance protein</fullName>
    </alternativeName>
    <alternativeName>
        <fullName evidence="11 14">Undecaprenyl pyrophosphate phosphatase</fullName>
    </alternativeName>
</protein>
<keyword evidence="14" id="KW-0961">Cell wall biogenesis/degradation</keyword>
<organism evidence="15 16">
    <name type="scientific">Candidatus Avibacteroides avistercoris</name>
    <dbReference type="NCBI Taxonomy" id="2840690"/>
    <lineage>
        <taxon>Bacteria</taxon>
        <taxon>Pseudomonadati</taxon>
        <taxon>Bacteroidota</taxon>
        <taxon>Bacteroidia</taxon>
        <taxon>Bacteroidales</taxon>
        <taxon>Bacteroidaceae</taxon>
        <taxon>Bacteroidaceae incertae sedis</taxon>
        <taxon>Candidatus Avibacteroides</taxon>
    </lineage>
</organism>
<evidence type="ECO:0000256" key="4">
    <source>
        <dbReference type="ARBA" id="ARBA00021581"/>
    </source>
</evidence>
<dbReference type="PANTHER" id="PTHR30622">
    <property type="entry name" value="UNDECAPRENYL-DIPHOSPHATASE"/>
    <property type="match status" value="1"/>
</dbReference>
<name>A0A9D2UH89_9BACT</name>
<reference evidence="15" key="2">
    <citation type="submission" date="2021-04" db="EMBL/GenBank/DDBJ databases">
        <authorList>
            <person name="Gilroy R."/>
        </authorList>
    </citation>
    <scope>NUCLEOTIDE SEQUENCE</scope>
    <source>
        <strain evidence="15">MalCec1-1739</strain>
    </source>
</reference>
<dbReference type="InterPro" id="IPR003824">
    <property type="entry name" value="UppP"/>
</dbReference>
<evidence type="ECO:0000256" key="11">
    <source>
        <dbReference type="ARBA" id="ARBA00032707"/>
    </source>
</evidence>
<keyword evidence="6 14" id="KW-0812">Transmembrane</keyword>
<evidence type="ECO:0000256" key="2">
    <source>
        <dbReference type="ARBA" id="ARBA00010621"/>
    </source>
</evidence>
<comment type="similarity">
    <text evidence="2 14">Belongs to the UppP family.</text>
</comment>
<comment type="function">
    <text evidence="14">Catalyzes the dephosphorylation of undecaprenyl diphosphate (UPP). Confers resistance to bacitracin.</text>
</comment>
<evidence type="ECO:0000256" key="6">
    <source>
        <dbReference type="ARBA" id="ARBA00022692"/>
    </source>
</evidence>
<dbReference type="GO" id="GO:0005886">
    <property type="term" value="C:plasma membrane"/>
    <property type="evidence" value="ECO:0007669"/>
    <property type="project" value="UniProtKB-SubCell"/>
</dbReference>
<dbReference type="HAMAP" id="MF_01006">
    <property type="entry name" value="Undec_diphosphatase"/>
    <property type="match status" value="1"/>
</dbReference>
<dbReference type="Pfam" id="PF02673">
    <property type="entry name" value="BacA"/>
    <property type="match status" value="1"/>
</dbReference>
<evidence type="ECO:0000256" key="3">
    <source>
        <dbReference type="ARBA" id="ARBA00012374"/>
    </source>
</evidence>
<evidence type="ECO:0000256" key="9">
    <source>
        <dbReference type="ARBA" id="ARBA00023136"/>
    </source>
</evidence>
<proteinExistence type="inferred from homology"/>
<dbReference type="GO" id="GO:0050380">
    <property type="term" value="F:undecaprenyl-diphosphatase activity"/>
    <property type="evidence" value="ECO:0007669"/>
    <property type="project" value="UniProtKB-UniRule"/>
</dbReference>
<reference evidence="15" key="1">
    <citation type="journal article" date="2021" name="PeerJ">
        <title>Extensive microbial diversity within the chicken gut microbiome revealed by metagenomics and culture.</title>
        <authorList>
            <person name="Gilroy R."/>
            <person name="Ravi A."/>
            <person name="Getino M."/>
            <person name="Pursley I."/>
            <person name="Horton D.L."/>
            <person name="Alikhan N.F."/>
            <person name="Baker D."/>
            <person name="Gharbi K."/>
            <person name="Hall N."/>
            <person name="Watson M."/>
            <person name="Adriaenssens E.M."/>
            <person name="Foster-Nyarko E."/>
            <person name="Jarju S."/>
            <person name="Secka A."/>
            <person name="Antonio M."/>
            <person name="Oren A."/>
            <person name="Chaudhuri R.R."/>
            <person name="La Ragione R."/>
            <person name="Hildebrand F."/>
            <person name="Pallen M.J."/>
        </authorList>
    </citation>
    <scope>NUCLEOTIDE SEQUENCE</scope>
    <source>
        <strain evidence="15">MalCec1-1739</strain>
    </source>
</reference>
<evidence type="ECO:0000256" key="14">
    <source>
        <dbReference type="HAMAP-Rule" id="MF_01006"/>
    </source>
</evidence>
<feature type="transmembrane region" description="Helical" evidence="14">
    <location>
        <begin position="146"/>
        <end position="166"/>
    </location>
</feature>
<comment type="caution">
    <text evidence="15">The sequence shown here is derived from an EMBL/GenBank/DDBJ whole genome shotgun (WGS) entry which is preliminary data.</text>
</comment>
<dbReference type="Proteomes" id="UP000787625">
    <property type="component" value="Unassembled WGS sequence"/>
</dbReference>
<evidence type="ECO:0000256" key="1">
    <source>
        <dbReference type="ARBA" id="ARBA00004651"/>
    </source>
</evidence>
<keyword evidence="9 14" id="KW-0472">Membrane</keyword>
<keyword evidence="7 14" id="KW-0378">Hydrolase</keyword>
<comment type="miscellaneous">
    <text evidence="14">Bacitracin is thought to be involved in the inhibition of peptidoglycan synthesis by sequestering undecaprenyl diphosphate, thereby reducing the pool of lipid carrier available.</text>
</comment>
<keyword evidence="5 14" id="KW-1003">Cell membrane</keyword>
<feature type="transmembrane region" description="Helical" evidence="14">
    <location>
        <begin position="18"/>
        <end position="36"/>
    </location>
</feature>
<evidence type="ECO:0000256" key="8">
    <source>
        <dbReference type="ARBA" id="ARBA00022989"/>
    </source>
</evidence>
<keyword evidence="14" id="KW-0573">Peptidoglycan synthesis</keyword>
<dbReference type="EMBL" id="DWUP01000018">
    <property type="protein sequence ID" value="HJD52301.1"/>
    <property type="molecule type" value="Genomic_DNA"/>
</dbReference>
<comment type="catalytic activity">
    <reaction evidence="13 14">
        <text>di-trans,octa-cis-undecaprenyl diphosphate + H2O = di-trans,octa-cis-undecaprenyl phosphate + phosphate + H(+)</text>
        <dbReference type="Rhea" id="RHEA:28094"/>
        <dbReference type="ChEBI" id="CHEBI:15377"/>
        <dbReference type="ChEBI" id="CHEBI:15378"/>
        <dbReference type="ChEBI" id="CHEBI:43474"/>
        <dbReference type="ChEBI" id="CHEBI:58405"/>
        <dbReference type="ChEBI" id="CHEBI:60392"/>
        <dbReference type="EC" id="3.6.1.27"/>
    </reaction>
</comment>
<feature type="transmembrane region" description="Helical" evidence="14">
    <location>
        <begin position="88"/>
        <end position="106"/>
    </location>
</feature>
<accession>A0A9D2UH89</accession>
<keyword evidence="14" id="KW-0133">Cell shape</keyword>
<dbReference type="EC" id="3.6.1.27" evidence="3 14"/>
<feature type="transmembrane region" description="Helical" evidence="14">
    <location>
        <begin position="43"/>
        <end position="61"/>
    </location>
</feature>
<evidence type="ECO:0000256" key="5">
    <source>
        <dbReference type="ARBA" id="ARBA00022475"/>
    </source>
</evidence>
<evidence type="ECO:0000256" key="13">
    <source>
        <dbReference type="ARBA" id="ARBA00047594"/>
    </source>
</evidence>
<evidence type="ECO:0000256" key="12">
    <source>
        <dbReference type="ARBA" id="ARBA00032932"/>
    </source>
</evidence>
<dbReference type="GO" id="GO:0009252">
    <property type="term" value="P:peptidoglycan biosynthetic process"/>
    <property type="evidence" value="ECO:0007669"/>
    <property type="project" value="UniProtKB-KW"/>
</dbReference>
<dbReference type="AlphaFoldDB" id="A0A9D2UH89"/>
<dbReference type="GO" id="GO:0046677">
    <property type="term" value="P:response to antibiotic"/>
    <property type="evidence" value="ECO:0007669"/>
    <property type="project" value="UniProtKB-UniRule"/>
</dbReference>
<feature type="transmembrane region" description="Helical" evidence="14">
    <location>
        <begin position="187"/>
        <end position="207"/>
    </location>
</feature>
<sequence length="272" mass="29235">MDWFEALVLGLLQGLTEYLPVSSSGHLAIGSALFGIHAEESMAFTIAVHVATVLSTLVILWKEVAWLFKDLGHYCAHPSDGLNGGTRYTINIIISMIPVGIIGLFFKDKVEEVFGSGLLIVGLMLLVTAALLTFSYRYSSGRKQSISMTDAFIIGLSQAVAVLPGLSRSGTTIATGLLLGNRKDNMAQFSFLMVIPPILGEAILNIIDMAKHGVGALGVEPLPLLVGFIAAFLSGCAACKWMINIVKRGKLIYFAIYCLIVGAVTIIYNYMN</sequence>
<keyword evidence="10 14" id="KW-0046">Antibiotic resistance</keyword>
<dbReference type="PANTHER" id="PTHR30622:SF2">
    <property type="entry name" value="UNDECAPRENYL-DIPHOSPHATASE"/>
    <property type="match status" value="1"/>
</dbReference>
<feature type="transmembrane region" description="Helical" evidence="14">
    <location>
        <begin position="113"/>
        <end position="134"/>
    </location>
</feature>
<feature type="transmembrane region" description="Helical" evidence="14">
    <location>
        <begin position="251"/>
        <end position="271"/>
    </location>
</feature>
<evidence type="ECO:0000313" key="15">
    <source>
        <dbReference type="EMBL" id="HJD52301.1"/>
    </source>
</evidence>
<evidence type="ECO:0000256" key="10">
    <source>
        <dbReference type="ARBA" id="ARBA00023251"/>
    </source>
</evidence>
<dbReference type="GO" id="GO:0071555">
    <property type="term" value="P:cell wall organization"/>
    <property type="evidence" value="ECO:0007669"/>
    <property type="project" value="UniProtKB-KW"/>
</dbReference>
<feature type="transmembrane region" description="Helical" evidence="14">
    <location>
        <begin position="222"/>
        <end position="239"/>
    </location>
</feature>
<evidence type="ECO:0000256" key="7">
    <source>
        <dbReference type="ARBA" id="ARBA00022801"/>
    </source>
</evidence>
<dbReference type="GO" id="GO:0008360">
    <property type="term" value="P:regulation of cell shape"/>
    <property type="evidence" value="ECO:0007669"/>
    <property type="project" value="UniProtKB-KW"/>
</dbReference>
<comment type="subcellular location">
    <subcellularLocation>
        <location evidence="1 14">Cell membrane</location>
        <topology evidence="1 14">Multi-pass membrane protein</topology>
    </subcellularLocation>
</comment>
<evidence type="ECO:0000313" key="16">
    <source>
        <dbReference type="Proteomes" id="UP000787625"/>
    </source>
</evidence>
<keyword evidence="8 14" id="KW-1133">Transmembrane helix</keyword>
<gene>
    <name evidence="14" type="primary">uppP</name>
    <name evidence="15" type="ORF">IAA93_01030</name>
</gene>